<proteinExistence type="predicted"/>
<dbReference type="SUPFAM" id="SSF52540">
    <property type="entry name" value="P-loop containing nucleoside triphosphate hydrolases"/>
    <property type="match status" value="1"/>
</dbReference>
<feature type="compositionally biased region" description="Low complexity" evidence="1">
    <location>
        <begin position="35"/>
        <end position="56"/>
    </location>
</feature>
<dbReference type="OrthoDB" id="8954335at2759"/>
<evidence type="ECO:0000259" key="2">
    <source>
        <dbReference type="Pfam" id="PF01926"/>
    </source>
</evidence>
<dbReference type="InterPro" id="IPR027417">
    <property type="entry name" value="P-loop_NTPase"/>
</dbReference>
<dbReference type="RefSeq" id="XP_024730573.1">
    <property type="nucleotide sequence ID" value="XM_024877306.1"/>
</dbReference>
<name>A0A2J6SSF3_9HELO</name>
<dbReference type="GeneID" id="36585383"/>
<protein>
    <recommendedName>
        <fullName evidence="2">G domain-containing protein</fullName>
    </recommendedName>
</protein>
<accession>A0A2J6SSF3</accession>
<dbReference type="EMBL" id="KZ613871">
    <property type="protein sequence ID" value="PMD53669.1"/>
    <property type="molecule type" value="Genomic_DNA"/>
</dbReference>
<evidence type="ECO:0000313" key="3">
    <source>
        <dbReference type="EMBL" id="PMD53669.1"/>
    </source>
</evidence>
<keyword evidence="4" id="KW-1185">Reference proteome</keyword>
<sequence>MSGILPMPGAWDSAWDSPTEIAPSSDVPVPPSSGPRPSGSTRQRPSGVPSPSSTPSREVPRQPRAQNPFRRPTREVPAARASGGEEIKRPIVVAVFGQAGTGKTSFIKAVTGMDLEVGHNLASCTDAVLQVPCTIENENVVLVDTPGFSDTHLSDTEILRMIAEWMKDTYDEGFLLSGIIYLHRIIDVRMEGPNLKNLRMMKQLCGADSLQNVVLATTMWEKVTIEEGLRREAELEQTYWKDLIDGGATVARITTQSGNEAQSLVKSLLKNTPTSTRLQDELNSGLTLVQTAAGIEIREEMAKLEQKLKAEHQVEIEELRIAQDNRKKCISITYPNDAS</sequence>
<dbReference type="InParanoid" id="A0A2J6SSF3"/>
<dbReference type="Proteomes" id="UP000235371">
    <property type="component" value="Unassembled WGS sequence"/>
</dbReference>
<dbReference type="Gene3D" id="3.40.50.300">
    <property type="entry name" value="P-loop containing nucleotide triphosphate hydrolases"/>
    <property type="match status" value="1"/>
</dbReference>
<evidence type="ECO:0000313" key="4">
    <source>
        <dbReference type="Proteomes" id="UP000235371"/>
    </source>
</evidence>
<feature type="region of interest" description="Disordered" evidence="1">
    <location>
        <begin position="1"/>
        <end position="83"/>
    </location>
</feature>
<dbReference type="STRING" id="1095630.A0A2J6SSF3"/>
<dbReference type="CDD" id="cd00882">
    <property type="entry name" value="Ras_like_GTPase"/>
    <property type="match status" value="1"/>
</dbReference>
<dbReference type="Pfam" id="PF01926">
    <property type="entry name" value="MMR_HSR1"/>
    <property type="match status" value="1"/>
</dbReference>
<dbReference type="InterPro" id="IPR006073">
    <property type="entry name" value="GTP-bd"/>
</dbReference>
<feature type="domain" description="G" evidence="2">
    <location>
        <begin position="93"/>
        <end position="150"/>
    </location>
</feature>
<reference evidence="3 4" key="1">
    <citation type="submission" date="2016-04" db="EMBL/GenBank/DDBJ databases">
        <title>A degradative enzymes factory behind the ericoid mycorrhizal symbiosis.</title>
        <authorList>
            <consortium name="DOE Joint Genome Institute"/>
            <person name="Martino E."/>
            <person name="Morin E."/>
            <person name="Grelet G."/>
            <person name="Kuo A."/>
            <person name="Kohler A."/>
            <person name="Daghino S."/>
            <person name="Barry K."/>
            <person name="Choi C."/>
            <person name="Cichocki N."/>
            <person name="Clum A."/>
            <person name="Copeland A."/>
            <person name="Hainaut M."/>
            <person name="Haridas S."/>
            <person name="Labutti K."/>
            <person name="Lindquist E."/>
            <person name="Lipzen A."/>
            <person name="Khouja H.-R."/>
            <person name="Murat C."/>
            <person name="Ohm R."/>
            <person name="Olson A."/>
            <person name="Spatafora J."/>
            <person name="Veneault-Fourrey C."/>
            <person name="Henrissat B."/>
            <person name="Grigoriev I."/>
            <person name="Martin F."/>
            <person name="Perotto S."/>
        </authorList>
    </citation>
    <scope>NUCLEOTIDE SEQUENCE [LARGE SCALE GENOMIC DNA]</scope>
    <source>
        <strain evidence="3 4">E</strain>
    </source>
</reference>
<dbReference type="GO" id="GO:0005525">
    <property type="term" value="F:GTP binding"/>
    <property type="evidence" value="ECO:0007669"/>
    <property type="project" value="InterPro"/>
</dbReference>
<gene>
    <name evidence="3" type="ORF">K444DRAFT_571192</name>
</gene>
<organism evidence="3 4">
    <name type="scientific">Hyaloscypha bicolor E</name>
    <dbReference type="NCBI Taxonomy" id="1095630"/>
    <lineage>
        <taxon>Eukaryota</taxon>
        <taxon>Fungi</taxon>
        <taxon>Dikarya</taxon>
        <taxon>Ascomycota</taxon>
        <taxon>Pezizomycotina</taxon>
        <taxon>Leotiomycetes</taxon>
        <taxon>Helotiales</taxon>
        <taxon>Hyaloscyphaceae</taxon>
        <taxon>Hyaloscypha</taxon>
        <taxon>Hyaloscypha bicolor</taxon>
    </lineage>
</organism>
<evidence type="ECO:0000256" key="1">
    <source>
        <dbReference type="SAM" id="MobiDB-lite"/>
    </source>
</evidence>
<dbReference type="AlphaFoldDB" id="A0A2J6SSF3"/>